<evidence type="ECO:0000256" key="1">
    <source>
        <dbReference type="ARBA" id="ARBA00012729"/>
    </source>
</evidence>
<dbReference type="GO" id="GO:0008843">
    <property type="term" value="F:endochitinase activity"/>
    <property type="evidence" value="ECO:0007669"/>
    <property type="project" value="UniProtKB-EC"/>
</dbReference>
<name>A0A372ZP20_9ACTN</name>
<dbReference type="Pfam" id="PF02018">
    <property type="entry name" value="CBM_4_9"/>
    <property type="match status" value="1"/>
</dbReference>
<evidence type="ECO:0000256" key="7">
    <source>
        <dbReference type="SAM" id="Phobius"/>
    </source>
</evidence>
<dbReference type="GO" id="GO:0005975">
    <property type="term" value="P:carbohydrate metabolic process"/>
    <property type="evidence" value="ECO:0007669"/>
    <property type="project" value="InterPro"/>
</dbReference>
<dbReference type="InterPro" id="IPR008979">
    <property type="entry name" value="Galactose-bd-like_sf"/>
</dbReference>
<dbReference type="Proteomes" id="UP000263377">
    <property type="component" value="Unassembled WGS sequence"/>
</dbReference>
<keyword evidence="7" id="KW-0812">Transmembrane</keyword>
<keyword evidence="7" id="KW-0472">Membrane</keyword>
<dbReference type="EMBL" id="QVIG01000001">
    <property type="protein sequence ID" value="RGD57202.1"/>
    <property type="molecule type" value="Genomic_DNA"/>
</dbReference>
<keyword evidence="7" id="KW-1133">Transmembrane helix</keyword>
<dbReference type="Gene3D" id="3.20.20.80">
    <property type="entry name" value="Glycosidases"/>
    <property type="match status" value="1"/>
</dbReference>
<feature type="region of interest" description="Disordered" evidence="6">
    <location>
        <begin position="197"/>
        <end position="253"/>
    </location>
</feature>
<evidence type="ECO:0000256" key="2">
    <source>
        <dbReference type="ARBA" id="ARBA00022801"/>
    </source>
</evidence>
<organism evidence="9 10">
    <name type="scientific">Kitasatospora xanthocidica</name>
    <dbReference type="NCBI Taxonomy" id="83382"/>
    <lineage>
        <taxon>Bacteria</taxon>
        <taxon>Bacillati</taxon>
        <taxon>Actinomycetota</taxon>
        <taxon>Actinomycetes</taxon>
        <taxon>Kitasatosporales</taxon>
        <taxon>Streptomycetaceae</taxon>
        <taxon>Kitasatospora</taxon>
    </lineage>
</organism>
<proteinExistence type="inferred from homology"/>
<dbReference type="SUPFAM" id="SSF49785">
    <property type="entry name" value="Galactose-binding domain-like"/>
    <property type="match status" value="1"/>
</dbReference>
<accession>A0A372ZP20</accession>
<protein>
    <recommendedName>
        <fullName evidence="1">chitinase</fullName>
        <ecNumber evidence="1">3.2.1.14</ecNumber>
    </recommendedName>
</protein>
<evidence type="ECO:0000256" key="4">
    <source>
        <dbReference type="RuleBase" id="RU000489"/>
    </source>
</evidence>
<dbReference type="EC" id="3.2.1.14" evidence="1"/>
<keyword evidence="10" id="KW-1185">Reference proteome</keyword>
<reference evidence="9 10" key="1">
    <citation type="submission" date="2018-08" db="EMBL/GenBank/DDBJ databases">
        <title>Diversity &amp; Physiological Properties of Lignin-Decomposing Actinobacteria from Soil.</title>
        <authorList>
            <person name="Roh S.G."/>
            <person name="Kim S.B."/>
        </authorList>
    </citation>
    <scope>NUCLEOTIDE SEQUENCE [LARGE SCALE GENOMIC DNA]</scope>
    <source>
        <strain evidence="9 10">MMS17-GH009</strain>
    </source>
</reference>
<evidence type="ECO:0000259" key="8">
    <source>
        <dbReference type="PROSITE" id="PS51910"/>
    </source>
</evidence>
<dbReference type="Gene3D" id="2.60.120.260">
    <property type="entry name" value="Galactose-binding domain-like"/>
    <property type="match status" value="1"/>
</dbReference>
<feature type="compositionally biased region" description="Low complexity" evidence="6">
    <location>
        <begin position="240"/>
        <end position="252"/>
    </location>
</feature>
<dbReference type="InterPro" id="IPR001579">
    <property type="entry name" value="Glyco_hydro_18_chit_AS"/>
</dbReference>
<sequence length="560" mass="57651">MFRRRPSRPRPQQAPVERASQAPRTGRARHGASVLTRFLAGVSAAAVIGAGIAVAGTVTAGAATPNLVANPGFEDGLSGWTCSGGSGAAVGSPVHSGASALQATPTGQDTAQCTQTISVQPNSQYTLSAYVQGSYVYLGATGTGVTNASTWTASSPSYSQLSVGFTTGANTTSVTVFLHGWYGQPAFYADDVVLTGPGGSSPSPTPTTAPPTSTPPTTTPPTSTPPTTTPPTTTPPTTTPPSDTCPTKPKPSGKVLQGYWENWDGALNGVHPGMGWVPITDSRMAAHGYNVINAAFPVILSDGTVLWQDGMDSNVKVSTPAEMCQAKAAGATILMSIGGAAAGIDLSSSTVADKFVATVVPILKKYNFDGIDIDIETGLSGSGNINTLSASQANLIRIIDGVLAQMPAGFGLTMAPETAYVTGGSVNYGSIWGAYLPIVKKYADNGQLWWLNMQYYNGSMYGCSGDSYQAGTVQGFTAQTTCLNNGLTIQGTTIRVPYDKQVPGLPAQPGAGGGYMDPGSVGQAWNAFSGSLKGLMTWSINWDGSKGWSFGDNVKRLQGR</sequence>
<feature type="region of interest" description="Disordered" evidence="6">
    <location>
        <begin position="1"/>
        <end position="29"/>
    </location>
</feature>
<evidence type="ECO:0000256" key="6">
    <source>
        <dbReference type="SAM" id="MobiDB-lite"/>
    </source>
</evidence>
<dbReference type="PROSITE" id="PS51910">
    <property type="entry name" value="GH18_2"/>
    <property type="match status" value="1"/>
</dbReference>
<dbReference type="CDD" id="cd02871">
    <property type="entry name" value="GH18_chitinase_D-like"/>
    <property type="match status" value="1"/>
</dbReference>
<evidence type="ECO:0000313" key="10">
    <source>
        <dbReference type="Proteomes" id="UP000263377"/>
    </source>
</evidence>
<evidence type="ECO:0000313" key="9">
    <source>
        <dbReference type="EMBL" id="RGD57202.1"/>
    </source>
</evidence>
<dbReference type="InterPro" id="IPR017853">
    <property type="entry name" value="GH"/>
</dbReference>
<comment type="similarity">
    <text evidence="5">Belongs to the glycosyl hydrolase 18 family.</text>
</comment>
<dbReference type="InterPro" id="IPR050542">
    <property type="entry name" value="Glycosyl_Hydrlase18_Chitinase"/>
</dbReference>
<dbReference type="PROSITE" id="PS01095">
    <property type="entry name" value="GH18_1"/>
    <property type="match status" value="1"/>
</dbReference>
<feature type="compositionally biased region" description="Pro residues" evidence="6">
    <location>
        <begin position="203"/>
        <end position="239"/>
    </location>
</feature>
<keyword evidence="3 4" id="KW-0326">Glycosidase</keyword>
<evidence type="ECO:0000256" key="3">
    <source>
        <dbReference type="ARBA" id="ARBA00023295"/>
    </source>
</evidence>
<dbReference type="InterPro" id="IPR001223">
    <property type="entry name" value="Glyco_hydro18_cat"/>
</dbReference>
<dbReference type="PANTHER" id="PTHR45708:SF49">
    <property type="entry name" value="ENDOCHITINASE"/>
    <property type="match status" value="1"/>
</dbReference>
<dbReference type="PANTHER" id="PTHR45708">
    <property type="entry name" value="ENDOCHITINASE"/>
    <property type="match status" value="1"/>
</dbReference>
<dbReference type="InterPro" id="IPR003305">
    <property type="entry name" value="CenC_carb-bd"/>
</dbReference>
<feature type="domain" description="GH18" evidence="8">
    <location>
        <begin position="254"/>
        <end position="560"/>
    </location>
</feature>
<keyword evidence="2 4" id="KW-0378">Hydrolase</keyword>
<feature type="transmembrane region" description="Helical" evidence="7">
    <location>
        <begin position="34"/>
        <end position="56"/>
    </location>
</feature>
<evidence type="ECO:0000256" key="5">
    <source>
        <dbReference type="RuleBase" id="RU004453"/>
    </source>
</evidence>
<dbReference type="AlphaFoldDB" id="A0A372ZP20"/>
<dbReference type="SUPFAM" id="SSF51445">
    <property type="entry name" value="(Trans)glycosidases"/>
    <property type="match status" value="1"/>
</dbReference>
<gene>
    <name evidence="9" type="ORF">DR950_04785</name>
</gene>
<dbReference type="Pfam" id="PF00704">
    <property type="entry name" value="Glyco_hydro_18"/>
    <property type="match status" value="1"/>
</dbReference>
<comment type="caution">
    <text evidence="9">The sequence shown here is derived from an EMBL/GenBank/DDBJ whole genome shotgun (WGS) entry which is preliminary data.</text>
</comment>